<dbReference type="EMBL" id="VFOK01000001">
    <property type="protein sequence ID" value="TQL33274.1"/>
    <property type="molecule type" value="Genomic_DNA"/>
</dbReference>
<dbReference type="OrthoDB" id="128564at2"/>
<feature type="domain" description="Glucose-6-phosphate dehydrogenase assembly protein OpcA N-terminal" evidence="2">
    <location>
        <begin position="51"/>
        <end position="160"/>
    </location>
</feature>
<dbReference type="Pfam" id="PF10128">
    <property type="entry name" value="OpcA_G6PD_assem"/>
    <property type="match status" value="1"/>
</dbReference>
<dbReference type="InterPro" id="IPR046802">
    <property type="entry name" value="OpcA_G6PD_C"/>
</dbReference>
<proteinExistence type="predicted"/>
<feature type="region of interest" description="Disordered" evidence="1">
    <location>
        <begin position="307"/>
        <end position="433"/>
    </location>
</feature>
<protein>
    <submittedName>
        <fullName evidence="4">Glucose-6-phosphate dehydrogenase assembly protein OpcA</fullName>
    </submittedName>
</protein>
<dbReference type="AlphaFoldDB" id="A0A542XBW2"/>
<sequence length="433" mass="46201">MIVDLPNTSTREVAKRLVTLRHDMGAVALGRVMTLVVDVEETGADEAIEAATESTRQSPSRIIVLVHGTRRGVNRLDAQIRLGGDAGASEIVVLRMHGKLTDHGRAVVTPLVLADSPIVVWWPGAAPKDVGESPLGELSQRRITDVQTARNPRAALTRMAKAYVPGDTDLSWARITRWRALLAAALDQAPYESVTDVTVSGASDSVSSDLLAGWLAVRLRCPVKRARTAAGSDIVSVRMERESGPIDVVRTSPTLATMSQPGQPVRRVSLLQPTTSQAMAEELRRLDRDDSYEEALIKGLKLVSTTTLSGSDAVRTDEAPDVEEARRAGESARRAGAQLTGSAMVEAKPDDAASEEQVKEAAARKLDAKKAERSEDRLRAPRTTAKKSGAKAAAKQSTGKKAAAKRSAAKKSASKRSTAKKSATQKTAKKASS</sequence>
<feature type="compositionally biased region" description="Basic residues" evidence="1">
    <location>
        <begin position="402"/>
        <end position="419"/>
    </location>
</feature>
<dbReference type="InterPro" id="IPR046801">
    <property type="entry name" value="OpcA_G6PD_N"/>
</dbReference>
<evidence type="ECO:0000259" key="2">
    <source>
        <dbReference type="Pfam" id="PF10128"/>
    </source>
</evidence>
<evidence type="ECO:0000313" key="4">
    <source>
        <dbReference type="EMBL" id="TQL33274.1"/>
    </source>
</evidence>
<name>A0A542XBW2_9MICO</name>
<dbReference type="Pfam" id="PF20171">
    <property type="entry name" value="OpcA_G6PD_C"/>
    <property type="match status" value="1"/>
</dbReference>
<gene>
    <name evidence="4" type="ORF">FB554_1416</name>
</gene>
<dbReference type="PANTHER" id="PTHR38658:SF1">
    <property type="entry name" value="OXPP CYCLE PROTEIN OPCA-RELATED"/>
    <property type="match status" value="1"/>
</dbReference>
<feature type="domain" description="Glucose-6-phosphate dehydrogenase assembly protein OpcA C-terminal" evidence="3">
    <location>
        <begin position="165"/>
        <end position="296"/>
    </location>
</feature>
<reference evidence="4 5" key="1">
    <citation type="submission" date="2019-06" db="EMBL/GenBank/DDBJ databases">
        <title>Sequencing the genomes of 1000 actinobacteria strains.</title>
        <authorList>
            <person name="Klenk H.-P."/>
        </authorList>
    </citation>
    <scope>NUCLEOTIDE SEQUENCE [LARGE SCALE GENOMIC DNA]</scope>
    <source>
        <strain evidence="4 5">DSM 24617</strain>
    </source>
</reference>
<keyword evidence="5" id="KW-1185">Reference proteome</keyword>
<dbReference type="Proteomes" id="UP000318336">
    <property type="component" value="Unassembled WGS sequence"/>
</dbReference>
<dbReference type="RefSeq" id="WP_142005310.1">
    <property type="nucleotide sequence ID" value="NZ_CAJTBP010000001.1"/>
</dbReference>
<evidence type="ECO:0000256" key="1">
    <source>
        <dbReference type="SAM" id="MobiDB-lite"/>
    </source>
</evidence>
<feature type="compositionally biased region" description="Basic and acidic residues" evidence="1">
    <location>
        <begin position="347"/>
        <end position="379"/>
    </location>
</feature>
<organism evidence="4 5">
    <name type="scientific">Barrientosiimonas humi</name>
    <dbReference type="NCBI Taxonomy" id="999931"/>
    <lineage>
        <taxon>Bacteria</taxon>
        <taxon>Bacillati</taxon>
        <taxon>Actinomycetota</taxon>
        <taxon>Actinomycetes</taxon>
        <taxon>Micrococcales</taxon>
        <taxon>Dermacoccaceae</taxon>
        <taxon>Barrientosiimonas</taxon>
    </lineage>
</organism>
<accession>A0A542XBW2</accession>
<feature type="compositionally biased region" description="Basic and acidic residues" evidence="1">
    <location>
        <begin position="314"/>
        <end position="333"/>
    </location>
</feature>
<evidence type="ECO:0000259" key="3">
    <source>
        <dbReference type="Pfam" id="PF20171"/>
    </source>
</evidence>
<evidence type="ECO:0000313" key="5">
    <source>
        <dbReference type="Proteomes" id="UP000318336"/>
    </source>
</evidence>
<dbReference type="InterPro" id="IPR004555">
    <property type="entry name" value="G6PDH_assembly_OpcA"/>
</dbReference>
<feature type="compositionally biased region" description="Low complexity" evidence="1">
    <location>
        <begin position="390"/>
        <end position="401"/>
    </location>
</feature>
<dbReference type="PANTHER" id="PTHR38658">
    <property type="entry name" value="OXPP CYCLE PROTEIN OPCA-RELATED"/>
    <property type="match status" value="1"/>
</dbReference>
<comment type="caution">
    <text evidence="4">The sequence shown here is derived from an EMBL/GenBank/DDBJ whole genome shotgun (WGS) entry which is preliminary data.</text>
</comment>